<dbReference type="SUPFAM" id="SSF55729">
    <property type="entry name" value="Acyl-CoA N-acyltransferases (Nat)"/>
    <property type="match status" value="1"/>
</dbReference>
<comment type="pathway">
    <text evidence="2">Siderophore biosynthesis; mycobactin biosynthesis.</text>
</comment>
<evidence type="ECO:0000256" key="4">
    <source>
        <dbReference type="ARBA" id="ARBA00031122"/>
    </source>
</evidence>
<dbReference type="Pfam" id="PF13523">
    <property type="entry name" value="Acetyltransf_8"/>
    <property type="match status" value="1"/>
</dbReference>
<dbReference type="Proteomes" id="UP000219565">
    <property type="component" value="Unassembled WGS sequence"/>
</dbReference>
<dbReference type="GO" id="GO:0019290">
    <property type="term" value="P:siderophore biosynthetic process"/>
    <property type="evidence" value="ECO:0007669"/>
    <property type="project" value="InterPro"/>
</dbReference>
<proteinExistence type="predicted"/>
<evidence type="ECO:0000313" key="6">
    <source>
        <dbReference type="EMBL" id="SNY87894.1"/>
    </source>
</evidence>
<dbReference type="InterPro" id="IPR016181">
    <property type="entry name" value="Acyl_CoA_acyltransferase"/>
</dbReference>
<dbReference type="EMBL" id="OBEG01000005">
    <property type="protein sequence ID" value="SNY87894.1"/>
    <property type="molecule type" value="Genomic_DNA"/>
</dbReference>
<name>A0A285LSH2_9NOCA</name>
<evidence type="ECO:0000259" key="5">
    <source>
        <dbReference type="SMART" id="SM01006"/>
    </source>
</evidence>
<evidence type="ECO:0000256" key="3">
    <source>
        <dbReference type="ARBA" id="ARBA00020586"/>
    </source>
</evidence>
<reference evidence="7" key="1">
    <citation type="submission" date="2017-09" db="EMBL/GenBank/DDBJ databases">
        <authorList>
            <person name="Varghese N."/>
            <person name="Submissions S."/>
        </authorList>
    </citation>
    <scope>NUCLEOTIDE SEQUENCE [LARGE SCALE GENOMIC DNA]</scope>
    <source>
        <strain evidence="7">DSM 45537</strain>
    </source>
</reference>
<dbReference type="GO" id="GO:0016410">
    <property type="term" value="F:N-acyltransferase activity"/>
    <property type="evidence" value="ECO:0007669"/>
    <property type="project" value="TreeGrafter"/>
</dbReference>
<evidence type="ECO:0000256" key="1">
    <source>
        <dbReference type="ARBA" id="ARBA00003818"/>
    </source>
</evidence>
<organism evidence="6 7">
    <name type="scientific">Nocardia amikacinitolerans</name>
    <dbReference type="NCBI Taxonomy" id="756689"/>
    <lineage>
        <taxon>Bacteria</taxon>
        <taxon>Bacillati</taxon>
        <taxon>Actinomycetota</taxon>
        <taxon>Actinomycetes</taxon>
        <taxon>Mycobacteriales</taxon>
        <taxon>Nocardiaceae</taxon>
        <taxon>Nocardia</taxon>
    </lineage>
</organism>
<sequence>MNQTGTPYVLKRELTDVAEEVRSAPAPVVPEFDEPFGLRLADPEGGDPDMLAEWMALPHLLETWEQDWPADRRRLDFLAQLAGTYSRPCILSYDFAAIDRPELGRRDIAYVEIYRAAKDENGRLYDADPLDMGFHIATADSNLIGRGVMSGWMDRLAAALFAAEPACRRLICDPDYRNAPMRKALLKNGWVELGEFDVRPDRRIALHIMPRTAADMPAIRL</sequence>
<dbReference type="RefSeq" id="WP_097246870.1">
    <property type="nucleotide sequence ID" value="NZ_JAMTCW010000003.1"/>
</dbReference>
<dbReference type="Gene3D" id="3.40.630.30">
    <property type="match status" value="1"/>
</dbReference>
<dbReference type="PANTHER" id="PTHR31438">
    <property type="entry name" value="LYSINE N-ACYLTRANSFERASE C17G9.06C-RELATED"/>
    <property type="match status" value="1"/>
</dbReference>
<dbReference type="InterPro" id="IPR019432">
    <property type="entry name" value="Acyltransferase_MbtK/IucB-like"/>
</dbReference>
<dbReference type="AlphaFoldDB" id="A0A285LSH2"/>
<dbReference type="OrthoDB" id="9087497at2"/>
<dbReference type="SMART" id="SM01006">
    <property type="entry name" value="AlcB"/>
    <property type="match status" value="1"/>
</dbReference>
<keyword evidence="6" id="KW-0808">Transferase</keyword>
<gene>
    <name evidence="6" type="ORF">SAMN04244553_4853</name>
</gene>
<accession>A0A285LSH2</accession>
<protein>
    <recommendedName>
        <fullName evidence="3">Lysine N-acyltransferase MbtK</fullName>
    </recommendedName>
    <alternativeName>
        <fullName evidence="4">Mycobactin synthase protein K</fullName>
    </alternativeName>
</protein>
<evidence type="ECO:0000313" key="7">
    <source>
        <dbReference type="Proteomes" id="UP000219565"/>
    </source>
</evidence>
<keyword evidence="7" id="KW-1185">Reference proteome</keyword>
<comment type="function">
    <text evidence="1">Acyltransferase required for the direct transfer of medium- to long-chain fatty acyl moieties from a carrier protein (MbtL) on to the epsilon-amino group of lysine residue in the mycobactin core.</text>
</comment>
<evidence type="ECO:0000256" key="2">
    <source>
        <dbReference type="ARBA" id="ARBA00005102"/>
    </source>
</evidence>
<feature type="domain" description="Acyltransferase MbtK/IucB-like conserved" evidence="5">
    <location>
        <begin position="39"/>
        <end position="87"/>
    </location>
</feature>
<dbReference type="UniPathway" id="UPA00011"/>
<dbReference type="PANTHER" id="PTHR31438:SF1">
    <property type="entry name" value="LYSINE N-ACYLTRANSFERASE C17G9.06C-RELATED"/>
    <property type="match status" value="1"/>
</dbReference>
<dbReference type="STRING" id="1379680.GCA_001612615_03002"/>